<proteinExistence type="inferred from homology"/>
<dbReference type="PANTHER" id="PTHR11113:SF14">
    <property type="entry name" value="N-ACETYLGLUCOSAMINE-6-PHOSPHATE DEACETYLASE"/>
    <property type="match status" value="1"/>
</dbReference>
<dbReference type="InterPro" id="IPR006680">
    <property type="entry name" value="Amidohydro-rel"/>
</dbReference>
<dbReference type="Gene3D" id="3.20.20.140">
    <property type="entry name" value="Metal-dependent hydrolases"/>
    <property type="match status" value="1"/>
</dbReference>
<dbReference type="EC" id="3.5.1.25" evidence="7"/>
<dbReference type="CDD" id="cd00854">
    <property type="entry name" value="NagA"/>
    <property type="match status" value="1"/>
</dbReference>
<dbReference type="PIRSF" id="PIRSF038994">
    <property type="entry name" value="NagA"/>
    <property type="match status" value="1"/>
</dbReference>
<dbReference type="RefSeq" id="WP_310092397.1">
    <property type="nucleotide sequence ID" value="NZ_JAVDUU010000001.1"/>
</dbReference>
<evidence type="ECO:0000313" key="7">
    <source>
        <dbReference type="EMBL" id="MDR6941061.1"/>
    </source>
</evidence>
<feature type="domain" description="Amidohydrolase-related" evidence="6">
    <location>
        <begin position="54"/>
        <end position="392"/>
    </location>
</feature>
<evidence type="ECO:0000256" key="2">
    <source>
        <dbReference type="ARBA" id="ARBA00022723"/>
    </source>
</evidence>
<comment type="similarity">
    <text evidence="1 5">Belongs to the metallo-dependent hydrolases superfamily. NagA family.</text>
</comment>
<gene>
    <name evidence="7" type="ORF">J2W55_000889</name>
</gene>
<reference evidence="7 8" key="1">
    <citation type="submission" date="2023-07" db="EMBL/GenBank/DDBJ databases">
        <title>Sorghum-associated microbial communities from plants grown in Nebraska, USA.</title>
        <authorList>
            <person name="Schachtman D."/>
        </authorList>
    </citation>
    <scope>NUCLEOTIDE SEQUENCE [LARGE SCALE GENOMIC DNA]</scope>
    <source>
        <strain evidence="7 8">3262</strain>
    </source>
</reference>
<dbReference type="Gene3D" id="2.30.40.10">
    <property type="entry name" value="Urease, subunit C, domain 1"/>
    <property type="match status" value="1"/>
</dbReference>
<dbReference type="EMBL" id="JAVDUU010000001">
    <property type="protein sequence ID" value="MDR6941061.1"/>
    <property type="molecule type" value="Genomic_DNA"/>
</dbReference>
<keyword evidence="2" id="KW-0479">Metal-binding</keyword>
<sequence length="395" mass="42957">MDTSDLKIINAKIVTPTRIIKNGTLLAQHGKITAIAEGNIDYESKTVIDAGGKFLSPGFVDIHVHGGGGYDFMDNTIDAYLEIAKLHASYGTTAFTPTTLSCERDALLKTLSLYEEAAPLNVNGAQFLGMHIEGPYFAMEQRGAQDPRFIRLPDREEYQEVLRHSSIIKRWSAAPELKGAVEFGRYIKAKGILPSIAHTNAVYEEVLEAYENGYTHITHFYSCMSGVSRRNAFRYAGVIESGYLIEDMTVEIIADGSHLPPALLKLVYKIKGPDKTALVTDAMRAAGMPPGESILGDIHNGLKVIVEDNVAKLPDRSAFAGSVATTIQLVKNMITLADIPVIDAVKMMTATPAKIMGADDEKGAIVVGKDADLVIFDDDIRLHKTIIGGRVVHTV</sequence>
<keyword evidence="8" id="KW-1185">Reference proteome</keyword>
<keyword evidence="3 5" id="KW-0378">Hydrolase</keyword>
<evidence type="ECO:0000256" key="1">
    <source>
        <dbReference type="ARBA" id="ARBA00010716"/>
    </source>
</evidence>
<dbReference type="PANTHER" id="PTHR11113">
    <property type="entry name" value="N-ACETYLGLUCOSAMINE-6-PHOSPHATE DEACETYLASE"/>
    <property type="match status" value="1"/>
</dbReference>
<protein>
    <submittedName>
        <fullName evidence="7">N-acetylglucosamine-6-phosphate deacetylase</fullName>
        <ecNumber evidence="7">3.5.1.25</ecNumber>
    </submittedName>
</protein>
<dbReference type="InterPro" id="IPR003764">
    <property type="entry name" value="GlcNAc_6-P_deAcase"/>
</dbReference>
<name>A0ABU1T6P1_9SPHI</name>
<keyword evidence="4 5" id="KW-0119">Carbohydrate metabolism</keyword>
<dbReference type="NCBIfam" id="TIGR00221">
    <property type="entry name" value="nagA"/>
    <property type="match status" value="1"/>
</dbReference>
<evidence type="ECO:0000256" key="3">
    <source>
        <dbReference type="ARBA" id="ARBA00022801"/>
    </source>
</evidence>
<evidence type="ECO:0000256" key="5">
    <source>
        <dbReference type="PIRNR" id="PIRNR038994"/>
    </source>
</evidence>
<evidence type="ECO:0000259" key="6">
    <source>
        <dbReference type="Pfam" id="PF01979"/>
    </source>
</evidence>
<dbReference type="Proteomes" id="UP001247620">
    <property type="component" value="Unassembled WGS sequence"/>
</dbReference>
<dbReference type="GO" id="GO:0008448">
    <property type="term" value="F:N-acetylglucosamine-6-phosphate deacetylase activity"/>
    <property type="evidence" value="ECO:0007669"/>
    <property type="project" value="UniProtKB-EC"/>
</dbReference>
<evidence type="ECO:0000313" key="8">
    <source>
        <dbReference type="Proteomes" id="UP001247620"/>
    </source>
</evidence>
<evidence type="ECO:0000256" key="4">
    <source>
        <dbReference type="ARBA" id="ARBA00023277"/>
    </source>
</evidence>
<comment type="caution">
    <text evidence="7">The sequence shown here is derived from an EMBL/GenBank/DDBJ whole genome shotgun (WGS) entry which is preliminary data.</text>
</comment>
<accession>A0ABU1T6P1</accession>
<dbReference type="InterPro" id="IPR011059">
    <property type="entry name" value="Metal-dep_hydrolase_composite"/>
</dbReference>
<dbReference type="InterPro" id="IPR032466">
    <property type="entry name" value="Metal_Hydrolase"/>
</dbReference>
<dbReference type="Pfam" id="PF01979">
    <property type="entry name" value="Amidohydro_1"/>
    <property type="match status" value="1"/>
</dbReference>
<dbReference type="SUPFAM" id="SSF51338">
    <property type="entry name" value="Composite domain of metallo-dependent hydrolases"/>
    <property type="match status" value="1"/>
</dbReference>
<organism evidence="7 8">
    <name type="scientific">Mucilaginibacter pocheonensis</name>
    <dbReference type="NCBI Taxonomy" id="398050"/>
    <lineage>
        <taxon>Bacteria</taxon>
        <taxon>Pseudomonadati</taxon>
        <taxon>Bacteroidota</taxon>
        <taxon>Sphingobacteriia</taxon>
        <taxon>Sphingobacteriales</taxon>
        <taxon>Sphingobacteriaceae</taxon>
        <taxon>Mucilaginibacter</taxon>
    </lineage>
</organism>
<dbReference type="SUPFAM" id="SSF51556">
    <property type="entry name" value="Metallo-dependent hydrolases"/>
    <property type="match status" value="1"/>
</dbReference>